<evidence type="ECO:0000313" key="5">
    <source>
        <dbReference type="Proteomes" id="UP000178510"/>
    </source>
</evidence>
<dbReference type="Gene3D" id="3.40.50.1470">
    <property type="entry name" value="Peptidyl-tRNA hydrolase"/>
    <property type="match status" value="1"/>
</dbReference>
<dbReference type="Pfam" id="PF01195">
    <property type="entry name" value="Pept_tRNA_hydro"/>
    <property type="match status" value="1"/>
</dbReference>
<protein>
    <submittedName>
        <fullName evidence="4">Aminoacyl-tRNA hydrolase</fullName>
    </submittedName>
</protein>
<keyword evidence="2 4" id="KW-0378">Hydrolase</keyword>
<proteinExistence type="predicted"/>
<dbReference type="EMBL" id="MHQM01000001">
    <property type="protein sequence ID" value="OHA04331.1"/>
    <property type="molecule type" value="Genomic_DNA"/>
</dbReference>
<dbReference type="CDD" id="cd00462">
    <property type="entry name" value="PTH"/>
    <property type="match status" value="1"/>
</dbReference>
<dbReference type="InterPro" id="IPR001328">
    <property type="entry name" value="Pept_tRNA_hydro"/>
</dbReference>
<organism evidence="4 5">
    <name type="scientific">Candidatus Sungbacteria bacterium RIFCSPHIGHO2_02_FULL_52_23</name>
    <dbReference type="NCBI Taxonomy" id="1802274"/>
    <lineage>
        <taxon>Bacteria</taxon>
        <taxon>Candidatus Sungiibacteriota</taxon>
    </lineage>
</organism>
<keyword evidence="1" id="KW-0820">tRNA-binding</keyword>
<dbReference type="SUPFAM" id="SSF53178">
    <property type="entry name" value="Peptidyl-tRNA hydrolase-like"/>
    <property type="match status" value="1"/>
</dbReference>
<keyword evidence="3" id="KW-0694">RNA-binding</keyword>
<dbReference type="STRING" id="1802274.A3J58_03045"/>
<dbReference type="PANTHER" id="PTHR17224:SF1">
    <property type="entry name" value="PEPTIDYL-TRNA HYDROLASE"/>
    <property type="match status" value="1"/>
</dbReference>
<dbReference type="Proteomes" id="UP000178510">
    <property type="component" value="Unassembled WGS sequence"/>
</dbReference>
<dbReference type="GO" id="GO:0004045">
    <property type="term" value="F:peptidyl-tRNA hydrolase activity"/>
    <property type="evidence" value="ECO:0007669"/>
    <property type="project" value="InterPro"/>
</dbReference>
<reference evidence="4 5" key="1">
    <citation type="journal article" date="2016" name="Nat. Commun.">
        <title>Thousands of microbial genomes shed light on interconnected biogeochemical processes in an aquifer system.</title>
        <authorList>
            <person name="Anantharaman K."/>
            <person name="Brown C.T."/>
            <person name="Hug L.A."/>
            <person name="Sharon I."/>
            <person name="Castelle C.J."/>
            <person name="Probst A.J."/>
            <person name="Thomas B.C."/>
            <person name="Singh A."/>
            <person name="Wilkins M.J."/>
            <person name="Karaoz U."/>
            <person name="Brodie E.L."/>
            <person name="Williams K.H."/>
            <person name="Hubbard S.S."/>
            <person name="Banfield J.F."/>
        </authorList>
    </citation>
    <scope>NUCLEOTIDE SEQUENCE [LARGE SCALE GENOMIC DNA]</scope>
</reference>
<accession>A0A1G2L0Q0</accession>
<dbReference type="PANTHER" id="PTHR17224">
    <property type="entry name" value="PEPTIDYL-TRNA HYDROLASE"/>
    <property type="match status" value="1"/>
</dbReference>
<gene>
    <name evidence="4" type="ORF">A3J58_03045</name>
</gene>
<dbReference type="InterPro" id="IPR036416">
    <property type="entry name" value="Pept_tRNA_hydro_sf"/>
</dbReference>
<comment type="caution">
    <text evidence="4">The sequence shown here is derived from an EMBL/GenBank/DDBJ whole genome shotgun (WGS) entry which is preliminary data.</text>
</comment>
<dbReference type="NCBIfam" id="TIGR00447">
    <property type="entry name" value="pth"/>
    <property type="match status" value="1"/>
</dbReference>
<evidence type="ECO:0000256" key="3">
    <source>
        <dbReference type="ARBA" id="ARBA00022884"/>
    </source>
</evidence>
<name>A0A1G2L0Q0_9BACT</name>
<evidence type="ECO:0000256" key="1">
    <source>
        <dbReference type="ARBA" id="ARBA00022555"/>
    </source>
</evidence>
<dbReference type="GO" id="GO:0000049">
    <property type="term" value="F:tRNA binding"/>
    <property type="evidence" value="ECO:0007669"/>
    <property type="project" value="UniProtKB-KW"/>
</dbReference>
<dbReference type="AlphaFoldDB" id="A0A1G2L0Q0"/>
<evidence type="ECO:0000313" key="4">
    <source>
        <dbReference type="EMBL" id="OHA04331.1"/>
    </source>
</evidence>
<sequence>MILIVGLGNPGNTYDNTRHNVGREIVARFGAHSSAGEFRPEKKWNALVSEAKIGKTKAVLMLPETMMNNSAKSVAPAARFYKIKPKDIFVVHDDADIALGHAKLSFGRNSAGHKGVDSLIRGLKTRDFWRLRIGIAGKRDVPAEKLVLKKFTPDETRLVKKITKATIAALTTITSEGAERAMNTYNS</sequence>
<evidence type="ECO:0000256" key="2">
    <source>
        <dbReference type="ARBA" id="ARBA00022801"/>
    </source>
</evidence>